<evidence type="ECO:0000259" key="1">
    <source>
        <dbReference type="Pfam" id="PF07727"/>
    </source>
</evidence>
<evidence type="ECO:0000313" key="4">
    <source>
        <dbReference type="Proteomes" id="UP001289374"/>
    </source>
</evidence>
<feature type="domain" description="Reverse transcriptase Ty1/copia-type" evidence="1">
    <location>
        <begin position="327"/>
        <end position="391"/>
    </location>
</feature>
<dbReference type="AlphaFoldDB" id="A0AAE2BTZ9"/>
<accession>A0AAE2BTZ9</accession>
<dbReference type="EMBL" id="JACGWL010000007">
    <property type="protein sequence ID" value="KAK4397671.1"/>
    <property type="molecule type" value="Genomic_DNA"/>
</dbReference>
<keyword evidence="4" id="KW-1185">Reference proteome</keyword>
<comment type="caution">
    <text evidence="3">The sequence shown here is derived from an EMBL/GenBank/DDBJ whole genome shotgun (WGS) entry which is preliminary data.</text>
</comment>
<feature type="domain" description="GAG-pre-integrase" evidence="2">
    <location>
        <begin position="246"/>
        <end position="293"/>
    </location>
</feature>
<evidence type="ECO:0000259" key="2">
    <source>
        <dbReference type="Pfam" id="PF13976"/>
    </source>
</evidence>
<organism evidence="3 4">
    <name type="scientific">Sesamum angolense</name>
    <dbReference type="NCBI Taxonomy" id="2727404"/>
    <lineage>
        <taxon>Eukaryota</taxon>
        <taxon>Viridiplantae</taxon>
        <taxon>Streptophyta</taxon>
        <taxon>Embryophyta</taxon>
        <taxon>Tracheophyta</taxon>
        <taxon>Spermatophyta</taxon>
        <taxon>Magnoliopsida</taxon>
        <taxon>eudicotyledons</taxon>
        <taxon>Gunneridae</taxon>
        <taxon>Pentapetalae</taxon>
        <taxon>asterids</taxon>
        <taxon>lamiids</taxon>
        <taxon>Lamiales</taxon>
        <taxon>Pedaliaceae</taxon>
        <taxon>Sesamum</taxon>
    </lineage>
</organism>
<name>A0AAE2BTZ9_9LAMI</name>
<dbReference type="InterPro" id="IPR013103">
    <property type="entry name" value="RVT_2"/>
</dbReference>
<reference evidence="3" key="2">
    <citation type="journal article" date="2024" name="Plant">
        <title>Genomic evolution and insights into agronomic trait innovations of Sesamum species.</title>
        <authorList>
            <person name="Miao H."/>
            <person name="Wang L."/>
            <person name="Qu L."/>
            <person name="Liu H."/>
            <person name="Sun Y."/>
            <person name="Le M."/>
            <person name="Wang Q."/>
            <person name="Wei S."/>
            <person name="Zheng Y."/>
            <person name="Lin W."/>
            <person name="Duan Y."/>
            <person name="Cao H."/>
            <person name="Xiong S."/>
            <person name="Wang X."/>
            <person name="Wei L."/>
            <person name="Li C."/>
            <person name="Ma Q."/>
            <person name="Ju M."/>
            <person name="Zhao R."/>
            <person name="Li G."/>
            <person name="Mu C."/>
            <person name="Tian Q."/>
            <person name="Mei H."/>
            <person name="Zhang T."/>
            <person name="Gao T."/>
            <person name="Zhang H."/>
        </authorList>
    </citation>
    <scope>NUCLEOTIDE SEQUENCE</scope>
    <source>
        <strain evidence="3">K16</strain>
    </source>
</reference>
<evidence type="ECO:0008006" key="5">
    <source>
        <dbReference type="Google" id="ProtNLM"/>
    </source>
</evidence>
<dbReference type="Pfam" id="PF13976">
    <property type="entry name" value="gag_pre-integrs"/>
    <property type="match status" value="1"/>
</dbReference>
<dbReference type="Proteomes" id="UP001289374">
    <property type="component" value="Unassembled WGS sequence"/>
</dbReference>
<gene>
    <name evidence="3" type="ORF">Sango_1242600</name>
</gene>
<protein>
    <recommendedName>
        <fullName evidence="5">Reverse transcriptase Ty1/copia-type domain-containing protein</fullName>
    </recommendedName>
</protein>
<evidence type="ECO:0000313" key="3">
    <source>
        <dbReference type="EMBL" id="KAK4397671.1"/>
    </source>
</evidence>
<dbReference type="Pfam" id="PF07727">
    <property type="entry name" value="RVT_2"/>
    <property type="match status" value="1"/>
</dbReference>
<proteinExistence type="predicted"/>
<dbReference type="InterPro" id="IPR025724">
    <property type="entry name" value="GAG-pre-integrase_dom"/>
</dbReference>
<sequence length="535" mass="59607">MLAAAQTAPHTGNLLRAVDFGPPTHCMRALCMRSSRGKQGLHALGARESYTIIVNKEITLVVSLSYESWGRQLRCDLVGGSGLISSSMIRLESSESCEEKQYDRLDGVSSIMLHMSNVYAVLDRHIRYATTKAFFGIKLTEGSSAQSHGVKMLSLVEKCKDLKGLTMGPSILIGEASISKVNGKRAGCWKRKKGKRNVVTVNECALAPLLPLWKWAKGKAKSGVLSGLRKMMSGALKEMGIERGSAHNSSSIKIWHARLWHISKDGISRLVDSKSLKIDDLENLPTCKSYLKGNMTQKPFVGQSTLANSLLDLIYIDVCGSLNTRARAAGVDFEETHSPVEMAKSTWILLAIAAWYDYEIWNMDMKTAFLNIFVEEEIYMDQPKGFTSIGKSRRSAVSKGPSMTSNKLLEAGTYVFMKSYGDMISLRTNLILDSKQTTTTDSTTELKYIVASKAATEAFWMKNYIQELGVVPSIVELVVIFCDNNREIAQEDVYMILVGSSNRVEPAELTHRIVIWKPWRLGRYNWSFPIPIVWE</sequence>
<reference evidence="3" key="1">
    <citation type="submission" date="2020-06" db="EMBL/GenBank/DDBJ databases">
        <authorList>
            <person name="Li T."/>
            <person name="Hu X."/>
            <person name="Zhang T."/>
            <person name="Song X."/>
            <person name="Zhang H."/>
            <person name="Dai N."/>
            <person name="Sheng W."/>
            <person name="Hou X."/>
            <person name="Wei L."/>
        </authorList>
    </citation>
    <scope>NUCLEOTIDE SEQUENCE</scope>
    <source>
        <strain evidence="3">K16</strain>
        <tissue evidence="3">Leaf</tissue>
    </source>
</reference>